<dbReference type="GO" id="GO:0016301">
    <property type="term" value="F:kinase activity"/>
    <property type="evidence" value="ECO:0007669"/>
    <property type="project" value="UniProtKB-KW"/>
</dbReference>
<keyword evidence="4" id="KW-0418">Kinase</keyword>
<dbReference type="SUPFAM" id="SSF53067">
    <property type="entry name" value="Actin-like ATPase domain"/>
    <property type="match status" value="1"/>
</dbReference>
<dbReference type="InterPro" id="IPR000835">
    <property type="entry name" value="HTH_MarR-typ"/>
</dbReference>
<dbReference type="Proteomes" id="UP000553766">
    <property type="component" value="Unassembled WGS sequence"/>
</dbReference>
<dbReference type="Gene3D" id="1.10.10.10">
    <property type="entry name" value="Winged helix-like DNA-binding domain superfamily/Winged helix DNA-binding domain"/>
    <property type="match status" value="1"/>
</dbReference>
<comment type="similarity">
    <text evidence="1">Belongs to the ROK (NagC/XylR) family.</text>
</comment>
<dbReference type="GO" id="GO:0003700">
    <property type="term" value="F:DNA-binding transcription factor activity"/>
    <property type="evidence" value="ECO:0007669"/>
    <property type="project" value="InterPro"/>
</dbReference>
<dbReference type="PANTHER" id="PTHR18964">
    <property type="entry name" value="ROK (REPRESSOR, ORF, KINASE) FAMILY"/>
    <property type="match status" value="1"/>
</dbReference>
<dbReference type="SUPFAM" id="SSF46785">
    <property type="entry name" value="Winged helix' DNA-binding domain"/>
    <property type="match status" value="1"/>
</dbReference>
<dbReference type="Pfam" id="PF00480">
    <property type="entry name" value="ROK"/>
    <property type="match status" value="1"/>
</dbReference>
<evidence type="ECO:0000313" key="4">
    <source>
        <dbReference type="EMBL" id="MBB5516480.1"/>
    </source>
</evidence>
<dbReference type="Gene3D" id="3.30.420.40">
    <property type="match status" value="2"/>
</dbReference>
<feature type="compositionally biased region" description="Pro residues" evidence="2">
    <location>
        <begin position="1"/>
        <end position="11"/>
    </location>
</feature>
<organism evidence="4 5">
    <name type="scientific">Rubricella aquisinus</name>
    <dbReference type="NCBI Taxonomy" id="2028108"/>
    <lineage>
        <taxon>Bacteria</taxon>
        <taxon>Pseudomonadati</taxon>
        <taxon>Pseudomonadota</taxon>
        <taxon>Alphaproteobacteria</taxon>
        <taxon>Rhodobacterales</taxon>
        <taxon>Paracoccaceae</taxon>
        <taxon>Rubricella</taxon>
    </lineage>
</organism>
<dbReference type="InterPro" id="IPR036388">
    <property type="entry name" value="WH-like_DNA-bd_sf"/>
</dbReference>
<comment type="caution">
    <text evidence="4">The sequence shown here is derived from an EMBL/GenBank/DDBJ whole genome shotgun (WGS) entry which is preliminary data.</text>
</comment>
<feature type="region of interest" description="Disordered" evidence="2">
    <location>
        <begin position="1"/>
        <end position="25"/>
    </location>
</feature>
<keyword evidence="5" id="KW-1185">Reference proteome</keyword>
<dbReference type="PANTHER" id="PTHR18964:SF149">
    <property type="entry name" value="BIFUNCTIONAL UDP-N-ACETYLGLUCOSAMINE 2-EPIMERASE_N-ACETYLMANNOSAMINE KINASE"/>
    <property type="match status" value="1"/>
</dbReference>
<dbReference type="AlphaFoldDB" id="A0A840WZB1"/>
<dbReference type="Pfam" id="PF12802">
    <property type="entry name" value="MarR_2"/>
    <property type="match status" value="1"/>
</dbReference>
<name>A0A840WZB1_9RHOB</name>
<evidence type="ECO:0000259" key="3">
    <source>
        <dbReference type="Pfam" id="PF12802"/>
    </source>
</evidence>
<dbReference type="InterPro" id="IPR000600">
    <property type="entry name" value="ROK"/>
</dbReference>
<reference evidence="4 5" key="1">
    <citation type="submission" date="2020-08" db="EMBL/GenBank/DDBJ databases">
        <title>Genomic Encyclopedia of Type Strains, Phase IV (KMG-IV): sequencing the most valuable type-strain genomes for metagenomic binning, comparative biology and taxonomic classification.</title>
        <authorList>
            <person name="Goeker M."/>
        </authorList>
    </citation>
    <scope>NUCLEOTIDE SEQUENCE [LARGE SCALE GENOMIC DNA]</scope>
    <source>
        <strain evidence="4 5">DSM 103377</strain>
    </source>
</reference>
<proteinExistence type="inferred from homology"/>
<dbReference type="EMBL" id="JACIJS010000007">
    <property type="protein sequence ID" value="MBB5516480.1"/>
    <property type="molecule type" value="Genomic_DNA"/>
</dbReference>
<feature type="domain" description="HTH marR-type" evidence="3">
    <location>
        <begin position="31"/>
        <end position="80"/>
    </location>
</feature>
<dbReference type="InterPro" id="IPR036390">
    <property type="entry name" value="WH_DNA-bd_sf"/>
</dbReference>
<keyword evidence="4" id="KW-0808">Transferase</keyword>
<gene>
    <name evidence="4" type="ORF">FHS89_002511</name>
</gene>
<protein>
    <submittedName>
        <fullName evidence="4">Putative NBD/HSP70 family sugar kinase</fullName>
    </submittedName>
</protein>
<dbReference type="RefSeq" id="WP_184012130.1">
    <property type="nucleotide sequence ID" value="NZ_JACIJS010000007.1"/>
</dbReference>
<evidence type="ECO:0000256" key="2">
    <source>
        <dbReference type="SAM" id="MobiDB-lite"/>
    </source>
</evidence>
<evidence type="ECO:0000256" key="1">
    <source>
        <dbReference type="ARBA" id="ARBA00006479"/>
    </source>
</evidence>
<dbReference type="InterPro" id="IPR043129">
    <property type="entry name" value="ATPase_NBD"/>
</dbReference>
<evidence type="ECO:0000313" key="5">
    <source>
        <dbReference type="Proteomes" id="UP000553766"/>
    </source>
</evidence>
<accession>A0A840WZB1</accession>
<sequence length="403" mass="41366">MSSSSPSPPAPAKATAGSNAERSRHHNRKVVLGYISANAPAGRAEIARASGLSTQAVSNIIADLEADGFLASQGRRKGARGQPPVQYAINPDGAAALGFELRPDALFVTLVDIGGAVRHSARIPLAASGPAEAAFEIMKAANTAIAQSGLERSRILGAGVVMPGPFGIELDRGSEAELHGWADTDPAVFLSNALEMPVIVENDATAAAIAERVRGVGAGLDTFCFVYFGTGLGLGIVARGQVMRGAFGNAGEIGHIVVEPGGRPCECGQSGCLEAYTSRLALRRMLAEAGVKADSAAEIEALHEAGAPALTAWLDSAAPPLSRAIAMLENLLDPQAVVLGGALPDRVLDDLIARLDLPAASVSNRPDRKRPRVLRGVSGRTTAALGAAALVIHDTITPSLEPS</sequence>